<dbReference type="CDD" id="cd04301">
    <property type="entry name" value="NAT_SF"/>
    <property type="match status" value="1"/>
</dbReference>
<accession>A0A4Z0YBD0</accession>
<dbReference type="SUPFAM" id="SSF55729">
    <property type="entry name" value="Acyl-CoA N-acyltransferases (Nat)"/>
    <property type="match status" value="1"/>
</dbReference>
<dbReference type="Pfam" id="PF00583">
    <property type="entry name" value="Acetyltransf_1"/>
    <property type="match status" value="1"/>
</dbReference>
<dbReference type="PANTHER" id="PTHR42791">
    <property type="entry name" value="GNAT FAMILY ACETYLTRANSFERASE"/>
    <property type="match status" value="1"/>
</dbReference>
<evidence type="ECO:0000313" key="2">
    <source>
        <dbReference type="EMBL" id="TGJ81244.1"/>
    </source>
</evidence>
<dbReference type="InterPro" id="IPR000182">
    <property type="entry name" value="GNAT_dom"/>
</dbReference>
<dbReference type="OrthoDB" id="410198at2759"/>
<dbReference type="STRING" id="37992.A0A4Z0YBD0"/>
<keyword evidence="3" id="KW-1185">Reference proteome</keyword>
<dbReference type="Gene3D" id="3.40.630.30">
    <property type="match status" value="1"/>
</dbReference>
<dbReference type="PANTHER" id="PTHR42791:SF5">
    <property type="entry name" value="HYPOTHETICAL ACETYLTRANSFERASE (EUROFUNG)"/>
    <property type="match status" value="1"/>
</dbReference>
<evidence type="ECO:0000313" key="3">
    <source>
        <dbReference type="Proteomes" id="UP000297716"/>
    </source>
</evidence>
<reference evidence="2 3" key="1">
    <citation type="submission" date="2019-03" db="EMBL/GenBank/DDBJ databases">
        <title>Draft genome sequence of Xylaria hypoxylon DSM 108379, a ubiquitous saprotrophic-parasitic fungi on hardwood.</title>
        <authorList>
            <person name="Buettner E."/>
            <person name="Leonhardt S."/>
            <person name="Gebauer A.M."/>
            <person name="Liers C."/>
            <person name="Hofrichter M."/>
            <person name="Kellner H."/>
        </authorList>
    </citation>
    <scope>NUCLEOTIDE SEQUENCE [LARGE SCALE GENOMIC DNA]</scope>
    <source>
        <strain evidence="2 3">DSM 108379</strain>
    </source>
</reference>
<feature type="domain" description="N-acetyltransferase" evidence="1">
    <location>
        <begin position="48"/>
        <end position="175"/>
    </location>
</feature>
<protein>
    <recommendedName>
        <fullName evidence="1">N-acetyltransferase domain-containing protein</fullName>
    </recommendedName>
</protein>
<dbReference type="InterPro" id="IPR052523">
    <property type="entry name" value="Trichothecene_AcTrans"/>
</dbReference>
<name>A0A4Z0YBD0_9PEZI</name>
<comment type="caution">
    <text evidence="2">The sequence shown here is derived from an EMBL/GenBank/DDBJ whole genome shotgun (WGS) entry which is preliminary data.</text>
</comment>
<sequence>MPLELSKLDAEVDFPALTKCLFESYDNPLQNFVNVYFAPRGEDETAHEERLKEASNRFADWHANDPSSYWQKVVDTETGEIAGGALWNIHLDNPFAQPHSLEVTWLPDDGSRKFAEEFLRQYDIPRALVGQKPQVYLFIIFTSPAYRRRGVAQQFMSWGMNKADELGVEMFLDATPVGKPLYEANQFACIKENIIIPETETPDEAWKKIDSQVGTVTFHLMWRPIHGNYVEGKTMLPGNNE</sequence>
<proteinExistence type="predicted"/>
<dbReference type="Proteomes" id="UP000297716">
    <property type="component" value="Unassembled WGS sequence"/>
</dbReference>
<gene>
    <name evidence="2" type="ORF">E0Z10_g7523</name>
</gene>
<organism evidence="2 3">
    <name type="scientific">Xylaria hypoxylon</name>
    <dbReference type="NCBI Taxonomy" id="37992"/>
    <lineage>
        <taxon>Eukaryota</taxon>
        <taxon>Fungi</taxon>
        <taxon>Dikarya</taxon>
        <taxon>Ascomycota</taxon>
        <taxon>Pezizomycotina</taxon>
        <taxon>Sordariomycetes</taxon>
        <taxon>Xylariomycetidae</taxon>
        <taxon>Xylariales</taxon>
        <taxon>Xylariaceae</taxon>
        <taxon>Xylaria</taxon>
    </lineage>
</organism>
<dbReference type="GO" id="GO:0016747">
    <property type="term" value="F:acyltransferase activity, transferring groups other than amino-acyl groups"/>
    <property type="evidence" value="ECO:0007669"/>
    <property type="project" value="InterPro"/>
</dbReference>
<evidence type="ECO:0000259" key="1">
    <source>
        <dbReference type="Pfam" id="PF00583"/>
    </source>
</evidence>
<dbReference type="EMBL" id="SKBN01000178">
    <property type="protein sequence ID" value="TGJ81244.1"/>
    <property type="molecule type" value="Genomic_DNA"/>
</dbReference>
<dbReference type="AlphaFoldDB" id="A0A4Z0YBD0"/>
<dbReference type="InterPro" id="IPR016181">
    <property type="entry name" value="Acyl_CoA_acyltransferase"/>
</dbReference>